<dbReference type="PANTHER" id="PTHR36451">
    <property type="entry name" value="PAPS-DEPENDENT SULFOTRANSFERASE STF3"/>
    <property type="match status" value="1"/>
</dbReference>
<evidence type="ECO:0000313" key="2">
    <source>
        <dbReference type="EMBL" id="KQH78615.1"/>
    </source>
</evidence>
<evidence type="ECO:0008006" key="4">
    <source>
        <dbReference type="Google" id="ProtNLM"/>
    </source>
</evidence>
<reference evidence="2 3" key="1">
    <citation type="submission" date="2015-10" db="EMBL/GenBank/DDBJ databases">
        <title>Mycobacterium gordonae draft genome assembly.</title>
        <authorList>
            <person name="Ustinova V."/>
            <person name="Smirnova T."/>
            <person name="Blagodatskikh K."/>
            <person name="Varlamov D."/>
            <person name="Larionova E."/>
            <person name="Chernousova L."/>
        </authorList>
    </citation>
    <scope>NUCLEOTIDE SEQUENCE [LARGE SCALE GENOMIC DNA]</scope>
    <source>
        <strain evidence="2 3">CTRI 14-8773</strain>
    </source>
</reference>
<organism evidence="2 3">
    <name type="scientific">Mycobacterium gordonae</name>
    <dbReference type="NCBI Taxonomy" id="1778"/>
    <lineage>
        <taxon>Bacteria</taxon>
        <taxon>Bacillati</taxon>
        <taxon>Actinomycetota</taxon>
        <taxon>Actinomycetes</taxon>
        <taxon>Mycobacteriales</taxon>
        <taxon>Mycobacteriaceae</taxon>
        <taxon>Mycobacterium</taxon>
    </lineage>
</organism>
<dbReference type="InterPro" id="IPR052736">
    <property type="entry name" value="Stf3_sulfotransferase"/>
</dbReference>
<evidence type="ECO:0000313" key="3">
    <source>
        <dbReference type="Proteomes" id="UP000051677"/>
    </source>
</evidence>
<dbReference type="STRING" id="1778.A9W97_23485"/>
<keyword evidence="1" id="KW-1133">Transmembrane helix</keyword>
<dbReference type="AlphaFoldDB" id="A0A0Q2MFI2"/>
<name>A0A0Q2MFI2_MYCGO</name>
<dbReference type="PANTHER" id="PTHR36451:SF1">
    <property type="entry name" value="OMEGA-HYDROXY-BETA-DIHYDROMENAQUINONE-9 SULFOTRANSFERASE STF3"/>
    <property type="match status" value="1"/>
</dbReference>
<proteinExistence type="predicted"/>
<comment type="caution">
    <text evidence="2">The sequence shown here is derived from an EMBL/GenBank/DDBJ whole genome shotgun (WGS) entry which is preliminary data.</text>
</comment>
<dbReference type="Pfam" id="PF13469">
    <property type="entry name" value="Sulfotransfer_3"/>
    <property type="match status" value="1"/>
</dbReference>
<gene>
    <name evidence="2" type="ORF">AO501_12265</name>
</gene>
<keyword evidence="1" id="KW-0812">Transmembrane</keyword>
<dbReference type="InterPro" id="IPR027417">
    <property type="entry name" value="P-loop_NTPase"/>
</dbReference>
<sequence>MYGSRFYFDWSNFATMLRLLRDDPATPRKRYLAFMVAMPTIAALHALCFALDPVLFPSLRRVEVRAPTFSVGHARSGTTYLHRLMAADPQFSYALMYELFFPSLLQKRLLRLILRIDARLGKPLRRRLDAAEEKLFSETDDMHKTGFFVPEEDDFFLTWSLNSGFWIVMFPYMGELDFYHLDRWPARKRRRLMAFYRECVRRQLVLNGGGTHLSKNPTFCGRVEALIEAFPDARFVVPMRNPYETIPSLLKMMQTEWRLRGRDERLIEQSLRVLADQSIHSYTHPLDVLARHPEVRSAVVDYRELVAAPTATMRRVYDELGLHLGPEAAAEFEAAGRRRGHETAHRYSLGEFGLDAAGIRTRLAPLFDEFGWEAEEEGRAHVN</sequence>
<evidence type="ECO:0000256" key="1">
    <source>
        <dbReference type="SAM" id="Phobius"/>
    </source>
</evidence>
<dbReference type="EMBL" id="LKTM01000190">
    <property type="protein sequence ID" value="KQH78615.1"/>
    <property type="molecule type" value="Genomic_DNA"/>
</dbReference>
<dbReference type="Gene3D" id="3.40.50.300">
    <property type="entry name" value="P-loop containing nucleotide triphosphate hydrolases"/>
    <property type="match status" value="1"/>
</dbReference>
<dbReference type="RefSeq" id="WP_055578506.1">
    <property type="nucleotide sequence ID" value="NZ_LKTM01000190.1"/>
</dbReference>
<protein>
    <recommendedName>
        <fullName evidence="4">Sulfotransferase</fullName>
    </recommendedName>
</protein>
<dbReference type="Proteomes" id="UP000051677">
    <property type="component" value="Unassembled WGS sequence"/>
</dbReference>
<keyword evidence="1" id="KW-0472">Membrane</keyword>
<dbReference type="SUPFAM" id="SSF52540">
    <property type="entry name" value="P-loop containing nucleoside triphosphate hydrolases"/>
    <property type="match status" value="1"/>
</dbReference>
<feature type="transmembrane region" description="Helical" evidence="1">
    <location>
        <begin position="31"/>
        <end position="51"/>
    </location>
</feature>
<dbReference type="OrthoDB" id="9777890at2"/>
<accession>A0A0Q2MFI2</accession>